<dbReference type="Gene3D" id="1.10.40.30">
    <property type="entry name" value="Fumarase/aspartase (C-terminal domain)"/>
    <property type="match status" value="1"/>
</dbReference>
<evidence type="ECO:0000259" key="2">
    <source>
        <dbReference type="SMART" id="SM00998"/>
    </source>
</evidence>
<keyword evidence="1 3" id="KW-0456">Lyase</keyword>
<evidence type="ECO:0000313" key="3">
    <source>
        <dbReference type="EMBL" id="TET11284.1"/>
    </source>
</evidence>
<dbReference type="GO" id="GO:0005829">
    <property type="term" value="C:cytosol"/>
    <property type="evidence" value="ECO:0007669"/>
    <property type="project" value="TreeGrafter"/>
</dbReference>
<evidence type="ECO:0000256" key="1">
    <source>
        <dbReference type="ARBA" id="ARBA00023239"/>
    </source>
</evidence>
<proteinExistence type="predicted"/>
<evidence type="ECO:0000313" key="4">
    <source>
        <dbReference type="Proteomes" id="UP000316360"/>
    </source>
</evidence>
<feature type="domain" description="Adenylosuccinate lyase C-terminal" evidence="2">
    <location>
        <begin position="8"/>
        <end position="88"/>
    </location>
</feature>
<organism evidence="3 4">
    <name type="scientific">Aerophobetes bacterium</name>
    <dbReference type="NCBI Taxonomy" id="2030807"/>
    <lineage>
        <taxon>Bacteria</taxon>
        <taxon>Candidatus Aerophobota</taxon>
    </lineage>
</organism>
<dbReference type="EMBL" id="SOKJ01000164">
    <property type="protein sequence ID" value="TET11284.1"/>
    <property type="molecule type" value="Genomic_DNA"/>
</dbReference>
<dbReference type="AlphaFoldDB" id="A0A523RZV3"/>
<dbReference type="SMART" id="SM00998">
    <property type="entry name" value="ADSL_C"/>
    <property type="match status" value="1"/>
</dbReference>
<comment type="caution">
    <text evidence="3">The sequence shown here is derived from an EMBL/GenBank/DDBJ whole genome shotgun (WGS) entry which is preliminary data.</text>
</comment>
<accession>A0A523RZV3</accession>
<dbReference type="InterPro" id="IPR019468">
    <property type="entry name" value="AdenyloSucc_lyase_C"/>
</dbReference>
<dbReference type="SUPFAM" id="SSF48557">
    <property type="entry name" value="L-aspartase-like"/>
    <property type="match status" value="1"/>
</dbReference>
<dbReference type="GO" id="GO:0004018">
    <property type="term" value="F:N6-(1,2-dicarboxyethyl)AMP AMP-lyase (fumarate-forming) activity"/>
    <property type="evidence" value="ECO:0007669"/>
    <property type="project" value="TreeGrafter"/>
</dbReference>
<protein>
    <submittedName>
        <fullName evidence="3">Adenylosuccinate lyase</fullName>
    </submittedName>
</protein>
<dbReference type="FunFam" id="1.10.40.30:FF:000007">
    <property type="entry name" value="Adenylosuccinate lyase"/>
    <property type="match status" value="1"/>
</dbReference>
<reference evidence="3 4" key="1">
    <citation type="submission" date="2019-03" db="EMBL/GenBank/DDBJ databases">
        <title>Metabolic potential of uncultured bacteria and archaea associated with petroleum seepage in deep-sea sediments.</title>
        <authorList>
            <person name="Dong X."/>
            <person name="Hubert C."/>
        </authorList>
    </citation>
    <scope>NUCLEOTIDE SEQUENCE [LARGE SCALE GENOMIC DNA]</scope>
    <source>
        <strain evidence="3">E44_bin7</strain>
    </source>
</reference>
<feature type="non-terminal residue" evidence="3">
    <location>
        <position position="1"/>
    </location>
</feature>
<dbReference type="GO" id="GO:0070626">
    <property type="term" value="F:(S)-2-(5-amino-1-(5-phospho-D-ribosyl)imidazole-4-carboxamido) succinate lyase (fumarate-forming) activity"/>
    <property type="evidence" value="ECO:0007669"/>
    <property type="project" value="TreeGrafter"/>
</dbReference>
<sequence length="109" mass="12553">KKNIELTKGLIFSQRVMLALIDKGLSRQKAYELVQRNAMTAWKGNKNFLSLLKADPEVTATLPPGELEPLFDEQYYLRYIDEIFRRVGLTEAQWKGDIVEPTELTPRAI</sequence>
<dbReference type="PANTHER" id="PTHR43172">
    <property type="entry name" value="ADENYLOSUCCINATE LYASE"/>
    <property type="match status" value="1"/>
</dbReference>
<dbReference type="InterPro" id="IPR008948">
    <property type="entry name" value="L-Aspartase-like"/>
</dbReference>
<dbReference type="Pfam" id="PF10397">
    <property type="entry name" value="ADSL_C"/>
    <property type="match status" value="1"/>
</dbReference>
<dbReference type="PANTHER" id="PTHR43172:SF1">
    <property type="entry name" value="ADENYLOSUCCINATE LYASE"/>
    <property type="match status" value="1"/>
</dbReference>
<dbReference type="GO" id="GO:0044208">
    <property type="term" value="P:'de novo' AMP biosynthetic process"/>
    <property type="evidence" value="ECO:0007669"/>
    <property type="project" value="TreeGrafter"/>
</dbReference>
<gene>
    <name evidence="3" type="ORF">E3J84_03055</name>
</gene>
<dbReference type="Proteomes" id="UP000316360">
    <property type="component" value="Unassembled WGS sequence"/>
</dbReference>
<name>A0A523RZV3_UNCAE</name>